<dbReference type="AlphaFoldDB" id="A0A2V1N1K9"/>
<dbReference type="RefSeq" id="WP_109249807.1">
    <property type="nucleotide sequence ID" value="NZ_QCXQ01000001.1"/>
</dbReference>
<dbReference type="OrthoDB" id="2143776at2"/>
<dbReference type="Proteomes" id="UP000245080">
    <property type="component" value="Unassembled WGS sequence"/>
</dbReference>
<gene>
    <name evidence="2" type="ORF">DCM90_02660</name>
</gene>
<feature type="transmembrane region" description="Helical" evidence="1">
    <location>
        <begin position="118"/>
        <end position="137"/>
    </location>
</feature>
<comment type="caution">
    <text evidence="2">The sequence shown here is derived from an EMBL/GenBank/DDBJ whole genome shotgun (WGS) entry which is preliminary data.</text>
</comment>
<keyword evidence="1" id="KW-0472">Membrane</keyword>
<feature type="transmembrane region" description="Helical" evidence="1">
    <location>
        <begin position="173"/>
        <end position="190"/>
    </location>
</feature>
<evidence type="ECO:0000313" key="3">
    <source>
        <dbReference type="Proteomes" id="UP000245080"/>
    </source>
</evidence>
<evidence type="ECO:0000256" key="1">
    <source>
        <dbReference type="SAM" id="Phobius"/>
    </source>
</evidence>
<sequence length="234" mass="26437">MDTIKRLSSNPLVQEVSISAVVQALIWWIVGHQHVGTATVTIGTNGQLILASLFLGAAAYLVVKRHFLSRVGPILAAAAGALIVLSLHHQNLLLLIGLFPCVTLILMCIPKLDLQTEFGLIILGMGFALSFPIIFFYATHRFLSIQFLWELMPLMASYWFFYEPEFITRPKNWLWTLITPLILAILLLSLPLSWRSITAIILVIVTWFGRPFVANRYHFIMTTLLQLAFTLILY</sequence>
<feature type="transmembrane region" description="Helical" evidence="1">
    <location>
        <begin position="67"/>
        <end position="86"/>
    </location>
</feature>
<keyword evidence="1" id="KW-0812">Transmembrane</keyword>
<reference evidence="2 3" key="1">
    <citation type="journal article" date="2018" name="Int. J. Syst. Evol. Microbiol.">
        <title>Lactobacillus bambusae sp. nov., isolated from a traditional fermented Ma-bamboo shoots of Taiwan.</title>
        <authorList>
            <person name="Wang L.-T."/>
        </authorList>
    </citation>
    <scope>NUCLEOTIDE SEQUENCE [LARGE SCALE GENOMIC DNA]</scope>
    <source>
        <strain evidence="2 3">BS-W1</strain>
    </source>
</reference>
<feature type="transmembrane region" description="Helical" evidence="1">
    <location>
        <begin position="42"/>
        <end position="62"/>
    </location>
</feature>
<keyword evidence="1" id="KW-1133">Transmembrane helix</keyword>
<dbReference type="EMBL" id="QCXQ01000001">
    <property type="protein sequence ID" value="PWG01094.1"/>
    <property type="molecule type" value="Genomic_DNA"/>
</dbReference>
<feature type="transmembrane region" description="Helical" evidence="1">
    <location>
        <begin position="92"/>
        <end position="109"/>
    </location>
</feature>
<protein>
    <submittedName>
        <fullName evidence="2">Uncharacterized protein</fullName>
    </submittedName>
</protein>
<evidence type="ECO:0000313" key="2">
    <source>
        <dbReference type="EMBL" id="PWG01094.1"/>
    </source>
</evidence>
<feature type="transmembrane region" description="Helical" evidence="1">
    <location>
        <begin position="143"/>
        <end position="161"/>
    </location>
</feature>
<keyword evidence="3" id="KW-1185">Reference proteome</keyword>
<feature type="transmembrane region" description="Helical" evidence="1">
    <location>
        <begin position="196"/>
        <end position="213"/>
    </location>
</feature>
<feature type="transmembrane region" description="Helical" evidence="1">
    <location>
        <begin position="12"/>
        <end position="30"/>
    </location>
</feature>
<proteinExistence type="predicted"/>
<accession>A0A2V1N1K9</accession>
<name>A0A2V1N1K9_9LACO</name>
<organism evidence="2 3">
    <name type="scientific">Levilactobacillus bambusae</name>
    <dbReference type="NCBI Taxonomy" id="2024736"/>
    <lineage>
        <taxon>Bacteria</taxon>
        <taxon>Bacillati</taxon>
        <taxon>Bacillota</taxon>
        <taxon>Bacilli</taxon>
        <taxon>Lactobacillales</taxon>
        <taxon>Lactobacillaceae</taxon>
        <taxon>Levilactobacillus</taxon>
    </lineage>
</organism>